<feature type="domain" description="Legume lectin" evidence="4">
    <location>
        <begin position="26"/>
        <end position="262"/>
    </location>
</feature>
<feature type="chain" id="PRO_5041727421" description="Legume lectin domain-containing protein" evidence="3">
    <location>
        <begin position="26"/>
        <end position="265"/>
    </location>
</feature>
<sequence>MSIFQTTLSLLCLSFFLFLFPSTNSLYFKIPRFEPNTEDIACQGDAVFRVGAIELINKINYLCRVGWATYPGKFPLYDPKTENLANFTTHFSFTIDTQDRPVYGHGIAFFLAPLGFQIPPNSAGGFLGLFNTTTTVDSPGGSGGSYPIVVVEFDSFPNPEWDPAVEHVGINKNSISSAVYTPWNASSHSKDNTLVWISYDSRAKNLSVYWSYERTSSEAVTSLSYQIDLAKVLPQWVMVGFSAATGQYGSKHRLNSWEFNSTLDI</sequence>
<dbReference type="InterPro" id="IPR016363">
    <property type="entry name" value="L-lectin"/>
</dbReference>
<feature type="signal peptide" evidence="3">
    <location>
        <begin position="1"/>
        <end position="25"/>
    </location>
</feature>
<proteinExistence type="inferred from homology"/>
<dbReference type="SUPFAM" id="SSF49899">
    <property type="entry name" value="Concanavalin A-like lectins/glucanases"/>
    <property type="match status" value="1"/>
</dbReference>
<protein>
    <recommendedName>
        <fullName evidence="4">Legume lectin domain-containing protein</fullName>
    </recommendedName>
</protein>
<evidence type="ECO:0000313" key="5">
    <source>
        <dbReference type="EMBL" id="GMN34204.1"/>
    </source>
</evidence>
<dbReference type="FunFam" id="2.60.120.200:FF:000103">
    <property type="entry name" value="L-type lectin-domain containing receptor kinase IX.1"/>
    <property type="match status" value="1"/>
</dbReference>
<dbReference type="InterPro" id="IPR000985">
    <property type="entry name" value="Lectin_LegA_CS"/>
</dbReference>
<dbReference type="GO" id="GO:0030246">
    <property type="term" value="F:carbohydrate binding"/>
    <property type="evidence" value="ECO:0007669"/>
    <property type="project" value="UniProtKB-KW"/>
</dbReference>
<evidence type="ECO:0000313" key="6">
    <source>
        <dbReference type="Proteomes" id="UP001187192"/>
    </source>
</evidence>
<dbReference type="Proteomes" id="UP001187192">
    <property type="component" value="Unassembled WGS sequence"/>
</dbReference>
<name>A0AA87ZIY5_FICCA</name>
<dbReference type="InterPro" id="IPR001220">
    <property type="entry name" value="Legume_lectin_dom"/>
</dbReference>
<keyword evidence="6" id="KW-1185">Reference proteome</keyword>
<dbReference type="PANTHER" id="PTHR32401:SF47">
    <property type="entry name" value="LEGUME LECTIN DOMAIN-CONTAINING PROTEIN"/>
    <property type="match status" value="1"/>
</dbReference>
<dbReference type="InterPro" id="IPR013320">
    <property type="entry name" value="ConA-like_dom_sf"/>
</dbReference>
<keyword evidence="3" id="KW-0732">Signal</keyword>
<keyword evidence="2" id="KW-0430">Lectin</keyword>
<evidence type="ECO:0000256" key="2">
    <source>
        <dbReference type="ARBA" id="ARBA00022734"/>
    </source>
</evidence>
<organism evidence="5 6">
    <name type="scientific">Ficus carica</name>
    <name type="common">Common fig</name>
    <dbReference type="NCBI Taxonomy" id="3494"/>
    <lineage>
        <taxon>Eukaryota</taxon>
        <taxon>Viridiplantae</taxon>
        <taxon>Streptophyta</taxon>
        <taxon>Embryophyta</taxon>
        <taxon>Tracheophyta</taxon>
        <taxon>Spermatophyta</taxon>
        <taxon>Magnoliopsida</taxon>
        <taxon>eudicotyledons</taxon>
        <taxon>Gunneridae</taxon>
        <taxon>Pentapetalae</taxon>
        <taxon>rosids</taxon>
        <taxon>fabids</taxon>
        <taxon>Rosales</taxon>
        <taxon>Moraceae</taxon>
        <taxon>Ficeae</taxon>
        <taxon>Ficus</taxon>
    </lineage>
</organism>
<dbReference type="Gramene" id="FCD_00006090-RA">
    <property type="protein sequence ID" value="FCD_00006090-RA:cds"/>
    <property type="gene ID" value="FCD_00006090"/>
</dbReference>
<dbReference type="EMBL" id="BTGU01000004">
    <property type="protein sequence ID" value="GMN34204.1"/>
    <property type="molecule type" value="Genomic_DNA"/>
</dbReference>
<dbReference type="AlphaFoldDB" id="A0AA87ZIY5"/>
<evidence type="ECO:0000256" key="1">
    <source>
        <dbReference type="ARBA" id="ARBA00007606"/>
    </source>
</evidence>
<dbReference type="PROSITE" id="PS00308">
    <property type="entry name" value="LECTIN_LEGUME_ALPHA"/>
    <property type="match status" value="1"/>
</dbReference>
<comment type="caution">
    <text evidence="5">The sequence shown here is derived from an EMBL/GenBank/DDBJ whole genome shotgun (WGS) entry which is preliminary data.</text>
</comment>
<evidence type="ECO:0000259" key="4">
    <source>
        <dbReference type="Pfam" id="PF00139"/>
    </source>
</evidence>
<dbReference type="Gene3D" id="2.60.120.200">
    <property type="match status" value="1"/>
</dbReference>
<reference evidence="5" key="1">
    <citation type="submission" date="2023-07" db="EMBL/GenBank/DDBJ databases">
        <title>draft genome sequence of fig (Ficus carica).</title>
        <authorList>
            <person name="Takahashi T."/>
            <person name="Nishimura K."/>
        </authorList>
    </citation>
    <scope>NUCLEOTIDE SEQUENCE</scope>
</reference>
<dbReference type="InterPro" id="IPR050258">
    <property type="entry name" value="Leguminous_Lectin"/>
</dbReference>
<dbReference type="Pfam" id="PF00139">
    <property type="entry name" value="Lectin_legB"/>
    <property type="match status" value="1"/>
</dbReference>
<evidence type="ECO:0000256" key="3">
    <source>
        <dbReference type="SAM" id="SignalP"/>
    </source>
</evidence>
<accession>A0AA87ZIY5</accession>
<gene>
    <name evidence="5" type="ORF">TIFTF001_004565</name>
</gene>
<dbReference type="PANTHER" id="PTHR32401">
    <property type="entry name" value="CONCANAVALIN A-LIKE LECTIN FAMILY PROTEIN"/>
    <property type="match status" value="1"/>
</dbReference>
<comment type="similarity">
    <text evidence="1">Belongs to the leguminous lectin family.</text>
</comment>
<dbReference type="CDD" id="cd06899">
    <property type="entry name" value="lectin_legume_LecRK_Arcelin_ConA"/>
    <property type="match status" value="1"/>
</dbReference>
<dbReference type="PIRSF" id="PIRSF002690">
    <property type="entry name" value="L-type_lectin_plant"/>
    <property type="match status" value="1"/>
</dbReference>